<dbReference type="PROSITE" id="PS51736">
    <property type="entry name" value="RECOMBINASES_3"/>
    <property type="match status" value="1"/>
</dbReference>
<dbReference type="AlphaFoldDB" id="A0A9D1LAY0"/>
<proteinExistence type="predicted"/>
<name>A0A9D1LAY0_9CLOT</name>
<dbReference type="PANTHER" id="PTHR30461:SF23">
    <property type="entry name" value="DNA RECOMBINASE-RELATED"/>
    <property type="match status" value="1"/>
</dbReference>
<dbReference type="PANTHER" id="PTHR30461">
    <property type="entry name" value="DNA-INVERTASE FROM LAMBDOID PROPHAGE"/>
    <property type="match status" value="1"/>
</dbReference>
<feature type="domain" description="Recombinase" evidence="2">
    <location>
        <begin position="109"/>
        <end position="253"/>
    </location>
</feature>
<feature type="domain" description="Resolvase/invertase-type recombinase catalytic" evidence="1">
    <location>
        <begin position="1"/>
        <end position="101"/>
    </location>
</feature>
<evidence type="ECO:0000313" key="3">
    <source>
        <dbReference type="EMBL" id="HIU30426.1"/>
    </source>
</evidence>
<sequence>NFDRPDFLRMMDDVRAGKVNCILVKDLSRFGRDYIECGKYIEKIFPQLGIRFIALNDGYDTKSSSSTDSIVIPFKNLINDSYSRDISIKVRSNLEVKRRQGEFISNFAVYGYQKDKENKNHLVIDDYAAGIVHDIFKWAIEGLSPGSIASRLDQLGVLSPMEYKKSQGSKYKSRFKTSAQAKWSHVAVRRILQNEVYTGTLVQGKRTTPNHKTKKFIYKDQDDWVRVEGTHEAIISRPQFDLVQQLLQEDTRASTEKSAVHPYCGRIFCGDCGAPAVRKTAVSGGRRYVYYVCGANKADSHICSKHSIREEALNSAVLVTIQRQIEVALDMDRALSQIEELTWEKSELRKIDANIEVQNQLIQKNNELRLGIYEDLQSGILSRDEFMTLKEEFSARIAAAKLVIEQLNSSRSEIQHGLSKQQSWLSQFREYENVTAITRPLIVSLVERINLYENSEIEVIFRQRDQFTHIMDFLKNERTISEKIQVFPKREVG</sequence>
<reference evidence="3" key="1">
    <citation type="submission" date="2020-10" db="EMBL/GenBank/DDBJ databases">
        <authorList>
            <person name="Gilroy R."/>
        </authorList>
    </citation>
    <scope>NUCLEOTIDE SEQUENCE</scope>
    <source>
        <strain evidence="3">CHK195-4489</strain>
    </source>
</reference>
<dbReference type="Proteomes" id="UP000824089">
    <property type="component" value="Unassembled WGS sequence"/>
</dbReference>
<dbReference type="Gene3D" id="3.40.50.1390">
    <property type="entry name" value="Resolvase, N-terminal catalytic domain"/>
    <property type="match status" value="1"/>
</dbReference>
<evidence type="ECO:0000313" key="4">
    <source>
        <dbReference type="Proteomes" id="UP000824089"/>
    </source>
</evidence>
<dbReference type="EMBL" id="DVMM01000201">
    <property type="protein sequence ID" value="HIU30426.1"/>
    <property type="molecule type" value="Genomic_DNA"/>
</dbReference>
<comment type="caution">
    <text evidence="3">The sequence shown here is derived from an EMBL/GenBank/DDBJ whole genome shotgun (WGS) entry which is preliminary data.</text>
</comment>
<dbReference type="Pfam" id="PF00239">
    <property type="entry name" value="Resolvase"/>
    <property type="match status" value="1"/>
</dbReference>
<dbReference type="InterPro" id="IPR036162">
    <property type="entry name" value="Resolvase-like_N_sf"/>
</dbReference>
<dbReference type="InterPro" id="IPR006119">
    <property type="entry name" value="Resolv_N"/>
</dbReference>
<accession>A0A9D1LAY0</accession>
<evidence type="ECO:0000259" key="1">
    <source>
        <dbReference type="PROSITE" id="PS51736"/>
    </source>
</evidence>
<dbReference type="InterPro" id="IPR025827">
    <property type="entry name" value="Zn_ribbon_recom_dom"/>
</dbReference>
<evidence type="ECO:0000259" key="2">
    <source>
        <dbReference type="PROSITE" id="PS51737"/>
    </source>
</evidence>
<dbReference type="PROSITE" id="PS51737">
    <property type="entry name" value="RECOMBINASE_DNA_BIND"/>
    <property type="match status" value="1"/>
</dbReference>
<dbReference type="SUPFAM" id="SSF53041">
    <property type="entry name" value="Resolvase-like"/>
    <property type="match status" value="1"/>
</dbReference>
<dbReference type="InterPro" id="IPR050639">
    <property type="entry name" value="SSR_resolvase"/>
</dbReference>
<dbReference type="Gene3D" id="3.90.1750.20">
    <property type="entry name" value="Putative Large Serine Recombinase, Chain B, Domain 2"/>
    <property type="match status" value="1"/>
</dbReference>
<organism evidence="3 4">
    <name type="scientific">Candidatus Egerieisoma faecipullorum</name>
    <dbReference type="NCBI Taxonomy" id="2840963"/>
    <lineage>
        <taxon>Bacteria</taxon>
        <taxon>Bacillati</taxon>
        <taxon>Bacillota</taxon>
        <taxon>Clostridia</taxon>
        <taxon>Eubacteriales</taxon>
        <taxon>Clostridiaceae</taxon>
        <taxon>Clostridiaceae incertae sedis</taxon>
        <taxon>Candidatus Egerieisoma</taxon>
    </lineage>
</organism>
<dbReference type="InterPro" id="IPR038109">
    <property type="entry name" value="DNA_bind_recomb_sf"/>
</dbReference>
<dbReference type="GO" id="GO:0003677">
    <property type="term" value="F:DNA binding"/>
    <property type="evidence" value="ECO:0007669"/>
    <property type="project" value="InterPro"/>
</dbReference>
<dbReference type="Pfam" id="PF07508">
    <property type="entry name" value="Recombinase"/>
    <property type="match status" value="1"/>
</dbReference>
<dbReference type="InterPro" id="IPR011109">
    <property type="entry name" value="DNA_bind_recombinase_dom"/>
</dbReference>
<dbReference type="SMART" id="SM00857">
    <property type="entry name" value="Resolvase"/>
    <property type="match status" value="1"/>
</dbReference>
<reference evidence="3" key="2">
    <citation type="journal article" date="2021" name="PeerJ">
        <title>Extensive microbial diversity within the chicken gut microbiome revealed by metagenomics and culture.</title>
        <authorList>
            <person name="Gilroy R."/>
            <person name="Ravi A."/>
            <person name="Getino M."/>
            <person name="Pursley I."/>
            <person name="Horton D.L."/>
            <person name="Alikhan N.F."/>
            <person name="Baker D."/>
            <person name="Gharbi K."/>
            <person name="Hall N."/>
            <person name="Watson M."/>
            <person name="Adriaenssens E.M."/>
            <person name="Foster-Nyarko E."/>
            <person name="Jarju S."/>
            <person name="Secka A."/>
            <person name="Antonio M."/>
            <person name="Oren A."/>
            <person name="Chaudhuri R.R."/>
            <person name="La Ragione R."/>
            <person name="Hildebrand F."/>
            <person name="Pallen M.J."/>
        </authorList>
    </citation>
    <scope>NUCLEOTIDE SEQUENCE</scope>
    <source>
        <strain evidence="3">CHK195-4489</strain>
    </source>
</reference>
<gene>
    <name evidence="3" type="ORF">IAD50_09060</name>
</gene>
<protein>
    <submittedName>
        <fullName evidence="3">Recombinase family protein</fullName>
    </submittedName>
</protein>
<dbReference type="GO" id="GO:0000150">
    <property type="term" value="F:DNA strand exchange activity"/>
    <property type="evidence" value="ECO:0007669"/>
    <property type="project" value="InterPro"/>
</dbReference>
<feature type="non-terminal residue" evidence="3">
    <location>
        <position position="1"/>
    </location>
</feature>
<dbReference type="Pfam" id="PF13408">
    <property type="entry name" value="Zn_ribbon_recom"/>
    <property type="match status" value="1"/>
</dbReference>